<dbReference type="NCBIfam" id="TIGR02595">
    <property type="entry name" value="PEP_CTERM"/>
    <property type="match status" value="1"/>
</dbReference>
<organism evidence="2">
    <name type="scientific">hydrothermal vent metagenome</name>
    <dbReference type="NCBI Taxonomy" id="652676"/>
    <lineage>
        <taxon>unclassified sequences</taxon>
        <taxon>metagenomes</taxon>
        <taxon>ecological metagenomes</taxon>
    </lineage>
</organism>
<dbReference type="SUPFAM" id="SSF63829">
    <property type="entry name" value="Calcium-dependent phosphotriesterase"/>
    <property type="match status" value="1"/>
</dbReference>
<sequence length="322" mass="35029">MKEYAGLTNKLLVLMAAFFLISGISVTASADDYYNYGSFNPGIGYTTGIAGYVDTSGNIEGIAGAEYLFVTGGPSYRGNHYAYTYRVETAGDPNLHPGNPDATGPIAPRTFTQVGSAYYLGNYASGHENAFYINDTGIYYGADDLGGITHWDFGWTDRTNIAPSTPVTTQTLAYDEATGNWWAGDANRNLYMYDGSSWTYQGTHKSLGGGHHDGMEIIDGKLFVSDMTSDVLAMYNLDGSIDWSTPDKEFYYSESAYVEGMGYGPNNHIWISGWVSKTFYEIGGGALQEEFEPVPEPSTLLLLGSALAGLAGFGRKRLFRKN</sequence>
<feature type="domain" description="Ice-binding protein C-terminal" evidence="1">
    <location>
        <begin position="293"/>
        <end position="316"/>
    </location>
</feature>
<evidence type="ECO:0000313" key="2">
    <source>
        <dbReference type="EMBL" id="VAX29519.1"/>
    </source>
</evidence>
<proteinExistence type="predicted"/>
<dbReference type="Pfam" id="PF07589">
    <property type="entry name" value="PEP-CTERM"/>
    <property type="match status" value="1"/>
</dbReference>
<dbReference type="InterPro" id="IPR013424">
    <property type="entry name" value="Ice-binding_C"/>
</dbReference>
<gene>
    <name evidence="2" type="ORF">MNBD_NITROSPIRAE02-1380</name>
</gene>
<evidence type="ECO:0000259" key="1">
    <source>
        <dbReference type="Pfam" id="PF07589"/>
    </source>
</evidence>
<dbReference type="EMBL" id="UOGH01000122">
    <property type="protein sequence ID" value="VAX29519.1"/>
    <property type="molecule type" value="Genomic_DNA"/>
</dbReference>
<protein>
    <recommendedName>
        <fullName evidence="1">Ice-binding protein C-terminal domain-containing protein</fullName>
    </recommendedName>
</protein>
<name>A0A3B1CH14_9ZZZZ</name>
<reference evidence="2" key="1">
    <citation type="submission" date="2018-06" db="EMBL/GenBank/DDBJ databases">
        <authorList>
            <person name="Zhirakovskaya E."/>
        </authorList>
    </citation>
    <scope>NUCLEOTIDE SEQUENCE</scope>
</reference>
<accession>A0A3B1CH14</accession>
<dbReference type="AlphaFoldDB" id="A0A3B1CH14"/>